<comment type="caution">
    <text evidence="9">The sequence shown here is derived from an EMBL/GenBank/DDBJ whole genome shotgun (WGS) entry which is preliminary data.</text>
</comment>
<evidence type="ECO:0000313" key="9">
    <source>
        <dbReference type="EMBL" id="MBB6054228.1"/>
    </source>
</evidence>
<dbReference type="InterPro" id="IPR017871">
    <property type="entry name" value="ABC_transporter-like_CS"/>
</dbReference>
<evidence type="ECO:0000256" key="5">
    <source>
        <dbReference type="ARBA" id="ARBA00022840"/>
    </source>
</evidence>
<dbReference type="SUPFAM" id="SSF52540">
    <property type="entry name" value="P-loop containing nucleoside triphosphate hydrolases"/>
    <property type="match status" value="1"/>
</dbReference>
<keyword evidence="6" id="KW-1278">Translocase</keyword>
<organism evidence="9 10">
    <name type="scientific">Tolumonas osonensis</name>
    <dbReference type="NCBI Taxonomy" id="675874"/>
    <lineage>
        <taxon>Bacteria</taxon>
        <taxon>Pseudomonadati</taxon>
        <taxon>Pseudomonadota</taxon>
        <taxon>Gammaproteobacteria</taxon>
        <taxon>Aeromonadales</taxon>
        <taxon>Aeromonadaceae</taxon>
        <taxon>Tolumonas</taxon>
    </lineage>
</organism>
<dbReference type="PROSITE" id="PS00211">
    <property type="entry name" value="ABC_TRANSPORTER_1"/>
    <property type="match status" value="1"/>
</dbReference>
<dbReference type="PANTHER" id="PTHR42781:SF1">
    <property type="entry name" value="THIAMINE IMPORT ATP-BINDING PROTEIN THIQ"/>
    <property type="match status" value="1"/>
</dbReference>
<dbReference type="InterPro" id="IPR027417">
    <property type="entry name" value="P-loop_NTPase"/>
</dbReference>
<dbReference type="Proteomes" id="UP000585721">
    <property type="component" value="Unassembled WGS sequence"/>
</dbReference>
<dbReference type="InterPro" id="IPR005968">
    <property type="entry name" value="Thiamine_ABC_ThiQ"/>
</dbReference>
<keyword evidence="1" id="KW-0813">Transport</keyword>
<evidence type="ECO:0000313" key="10">
    <source>
        <dbReference type="Proteomes" id="UP000585721"/>
    </source>
</evidence>
<dbReference type="RefSeq" id="WP_188025055.1">
    <property type="nucleotide sequence ID" value="NZ_JACHGR010000001.1"/>
</dbReference>
<evidence type="ECO:0000256" key="6">
    <source>
        <dbReference type="ARBA" id="ARBA00022967"/>
    </source>
</evidence>
<dbReference type="Pfam" id="PF00005">
    <property type="entry name" value="ABC_tran"/>
    <property type="match status" value="1"/>
</dbReference>
<evidence type="ECO:0000259" key="8">
    <source>
        <dbReference type="PROSITE" id="PS50893"/>
    </source>
</evidence>
<proteinExistence type="predicted"/>
<dbReference type="SMART" id="SM00382">
    <property type="entry name" value="AAA"/>
    <property type="match status" value="1"/>
</dbReference>
<keyword evidence="2" id="KW-1003">Cell membrane</keyword>
<accession>A0A841G5W9</accession>
<dbReference type="GO" id="GO:0071934">
    <property type="term" value="P:thiamine transmembrane transport"/>
    <property type="evidence" value="ECO:0007669"/>
    <property type="project" value="InterPro"/>
</dbReference>
<protein>
    <submittedName>
        <fullName evidence="9">Thiamine transport system ATP-binding protein</fullName>
    </submittedName>
</protein>
<reference evidence="9 10" key="1">
    <citation type="submission" date="2020-08" db="EMBL/GenBank/DDBJ databases">
        <title>Genomic Encyclopedia of Type Strains, Phase IV (KMG-IV): sequencing the most valuable type-strain genomes for metagenomic binning, comparative biology and taxonomic classification.</title>
        <authorList>
            <person name="Goeker M."/>
        </authorList>
    </citation>
    <scope>NUCLEOTIDE SEQUENCE [LARGE SCALE GENOMIC DNA]</scope>
    <source>
        <strain evidence="9 10">DSM 22975</strain>
    </source>
</reference>
<keyword evidence="3" id="KW-0997">Cell inner membrane</keyword>
<feature type="domain" description="ABC transporter" evidence="8">
    <location>
        <begin position="2"/>
        <end position="230"/>
    </location>
</feature>
<dbReference type="PROSITE" id="PS50893">
    <property type="entry name" value="ABC_TRANSPORTER_2"/>
    <property type="match status" value="1"/>
</dbReference>
<dbReference type="InterPro" id="IPR003593">
    <property type="entry name" value="AAA+_ATPase"/>
</dbReference>
<dbReference type="PANTHER" id="PTHR42781">
    <property type="entry name" value="SPERMIDINE/PUTRESCINE IMPORT ATP-BINDING PROTEIN POTA"/>
    <property type="match status" value="1"/>
</dbReference>
<keyword evidence="10" id="KW-1185">Reference proteome</keyword>
<dbReference type="Gene3D" id="3.40.50.300">
    <property type="entry name" value="P-loop containing nucleotide triphosphate hydrolases"/>
    <property type="match status" value="1"/>
</dbReference>
<dbReference type="GO" id="GO:0016020">
    <property type="term" value="C:membrane"/>
    <property type="evidence" value="ECO:0007669"/>
    <property type="project" value="InterPro"/>
</dbReference>
<keyword evidence="7" id="KW-0472">Membrane</keyword>
<keyword evidence="4" id="KW-0547">Nucleotide-binding</keyword>
<evidence type="ECO:0000256" key="3">
    <source>
        <dbReference type="ARBA" id="ARBA00022519"/>
    </source>
</evidence>
<keyword evidence="5 9" id="KW-0067">ATP-binding</keyword>
<name>A0A841G5W9_9GAMM</name>
<dbReference type="EMBL" id="JACHGR010000001">
    <property type="protein sequence ID" value="MBB6054228.1"/>
    <property type="molecule type" value="Genomic_DNA"/>
</dbReference>
<dbReference type="GO" id="GO:0042626">
    <property type="term" value="F:ATPase-coupled transmembrane transporter activity"/>
    <property type="evidence" value="ECO:0007669"/>
    <property type="project" value="InterPro"/>
</dbReference>
<evidence type="ECO:0000256" key="4">
    <source>
        <dbReference type="ARBA" id="ARBA00022741"/>
    </source>
</evidence>
<dbReference type="GO" id="GO:0005524">
    <property type="term" value="F:ATP binding"/>
    <property type="evidence" value="ECO:0007669"/>
    <property type="project" value="UniProtKB-KW"/>
</dbReference>
<dbReference type="GO" id="GO:0016887">
    <property type="term" value="F:ATP hydrolysis activity"/>
    <property type="evidence" value="ECO:0007669"/>
    <property type="project" value="InterPro"/>
</dbReference>
<dbReference type="AlphaFoldDB" id="A0A841G5W9"/>
<gene>
    <name evidence="9" type="ORF">HNR75_000093</name>
</gene>
<evidence type="ECO:0000256" key="1">
    <source>
        <dbReference type="ARBA" id="ARBA00022448"/>
    </source>
</evidence>
<evidence type="ECO:0000256" key="2">
    <source>
        <dbReference type="ARBA" id="ARBA00022475"/>
    </source>
</evidence>
<dbReference type="InterPro" id="IPR050093">
    <property type="entry name" value="ABC_SmlMolc_Importer"/>
</dbReference>
<dbReference type="NCBIfam" id="TIGR01277">
    <property type="entry name" value="thiQ"/>
    <property type="match status" value="1"/>
</dbReference>
<dbReference type="InterPro" id="IPR003439">
    <property type="entry name" value="ABC_transporter-like_ATP-bd"/>
</dbReference>
<sequence length="235" mass="25992">MLLVEKLQTRRQGRTFEFSLQLQPGEIGLLLGRSGSGKSTLLELLAGFLPASSGVLSADGQNIAHLPPAQRPFTMLFQQNNLFEHLTVYQNIALGLRPDLKLSLQEQQTLQLAAERLQIADLLTRRPGSLSGGQQQRVALARCLVRRKPYLLLDEPFSALDPALRQEMMQEVRQLATEQHIGVLLVSHQPQEAKDQADWLGFIDDGQLKFTAPVSTLQQPPTAEFAAYLGMSSLG</sequence>
<evidence type="ECO:0000256" key="7">
    <source>
        <dbReference type="ARBA" id="ARBA00023136"/>
    </source>
</evidence>